<gene>
    <name evidence="2" type="primary">creD</name>
    <name evidence="2" type="ORF">GCM10023184_08500</name>
</gene>
<dbReference type="EMBL" id="BAABGY010000002">
    <property type="protein sequence ID" value="GAA4322237.1"/>
    <property type="molecule type" value="Genomic_DNA"/>
</dbReference>
<keyword evidence="3" id="KW-1185">Reference proteome</keyword>
<feature type="transmembrane region" description="Helical" evidence="1">
    <location>
        <begin position="334"/>
        <end position="353"/>
    </location>
</feature>
<feature type="transmembrane region" description="Helical" evidence="1">
    <location>
        <begin position="14"/>
        <end position="33"/>
    </location>
</feature>
<comment type="caution">
    <text evidence="2">The sequence shown here is derived from an EMBL/GenBank/DDBJ whole genome shotgun (WGS) entry which is preliminary data.</text>
</comment>
<dbReference type="Pfam" id="PF06123">
    <property type="entry name" value="CreD"/>
    <property type="match status" value="1"/>
</dbReference>
<feature type="transmembrane region" description="Helical" evidence="1">
    <location>
        <begin position="359"/>
        <end position="378"/>
    </location>
</feature>
<protein>
    <submittedName>
        <fullName evidence="2">Cell envelope integrity protein CreD</fullName>
    </submittedName>
</protein>
<reference evidence="3" key="1">
    <citation type="journal article" date="2019" name="Int. J. Syst. Evol. Microbiol.">
        <title>The Global Catalogue of Microorganisms (GCM) 10K type strain sequencing project: providing services to taxonomists for standard genome sequencing and annotation.</title>
        <authorList>
            <consortium name="The Broad Institute Genomics Platform"/>
            <consortium name="The Broad Institute Genome Sequencing Center for Infectious Disease"/>
            <person name="Wu L."/>
            <person name="Ma J."/>
        </authorList>
    </citation>
    <scope>NUCLEOTIDE SEQUENCE [LARGE SCALE GENOMIC DNA]</scope>
    <source>
        <strain evidence="3">JCM 17919</strain>
    </source>
</reference>
<accession>A0ABP8GDU1</accession>
<dbReference type="NCBIfam" id="NF008712">
    <property type="entry name" value="PRK11715.1-1"/>
    <property type="match status" value="1"/>
</dbReference>
<keyword evidence="1" id="KW-1133">Transmembrane helix</keyword>
<dbReference type="PANTHER" id="PTHR30092">
    <property type="entry name" value="INNER MEMBRANE PROTEIN CRED"/>
    <property type="match status" value="1"/>
</dbReference>
<dbReference type="Proteomes" id="UP001501725">
    <property type="component" value="Unassembled WGS sequence"/>
</dbReference>
<proteinExistence type="predicted"/>
<evidence type="ECO:0000256" key="1">
    <source>
        <dbReference type="SAM" id="Phobius"/>
    </source>
</evidence>
<dbReference type="RefSeq" id="WP_345253657.1">
    <property type="nucleotide sequence ID" value="NZ_BAABGY010000002.1"/>
</dbReference>
<evidence type="ECO:0000313" key="2">
    <source>
        <dbReference type="EMBL" id="GAA4322237.1"/>
    </source>
</evidence>
<name>A0ABP8GDU1_9BACT</name>
<feature type="transmembrane region" description="Helical" evidence="1">
    <location>
        <begin position="412"/>
        <end position="430"/>
    </location>
</feature>
<dbReference type="PANTHER" id="PTHR30092:SF0">
    <property type="entry name" value="INNER MEMBRANE PROTEIN CRED"/>
    <property type="match status" value="1"/>
</dbReference>
<dbReference type="PIRSF" id="PIRSF004548">
    <property type="entry name" value="CreD"/>
    <property type="match status" value="1"/>
</dbReference>
<keyword evidence="1" id="KW-0812">Transmembrane</keyword>
<feature type="transmembrane region" description="Helical" evidence="1">
    <location>
        <begin position="305"/>
        <end position="322"/>
    </location>
</feature>
<feature type="transmembrane region" description="Helical" evidence="1">
    <location>
        <begin position="387"/>
        <end position="406"/>
    </location>
</feature>
<evidence type="ECO:0000313" key="3">
    <source>
        <dbReference type="Proteomes" id="UP001501725"/>
    </source>
</evidence>
<organism evidence="2 3">
    <name type="scientific">Flaviaesturariibacter amylovorans</name>
    <dbReference type="NCBI Taxonomy" id="1084520"/>
    <lineage>
        <taxon>Bacteria</taxon>
        <taxon>Pseudomonadati</taxon>
        <taxon>Bacteroidota</taxon>
        <taxon>Chitinophagia</taxon>
        <taxon>Chitinophagales</taxon>
        <taxon>Chitinophagaceae</taxon>
        <taxon>Flaviaestuariibacter</taxon>
    </lineage>
</organism>
<sequence>MNDLKKEIWSQTRLLVKVGLIGLIMAVLMIPTWQVRELIREREARQQEAVKEVSSKWAGRQVLTGPQLVLPYRSSAPTLRGDTVTTVLHAVLLPDSADVRGNVQPKEKHRGIYTVMLYSASVQLSGSFRAPDLAALRIDPAQVLWGDAFVRMQVDDLRGLSGELALRWNDRTLRFSPEPSTSDSGTVLTAPLPLAGIADLEGARFNGAIALNGAQQLRVAPLGRRSSITLASSWPHPSFSGDGLPEEQQVTKSGFTATWILGANQRQLPQQFLAADRGRSFSPAPMSVGVDLFQPVGAYQKTMRSIKYALLCILLTFAAFFLMERVHQKAVHPFQYGLIGLALVLFYVLLLSFSEYVGFNGAYAIASVATIGLITWFVRGVLESGRLSVLLAAVLVLLYGYVFTILQLQDYALLLGSVGLFATLAVTMHFSRRIKW</sequence>
<keyword evidence="1" id="KW-0472">Membrane</keyword>
<dbReference type="InterPro" id="IPR010364">
    <property type="entry name" value="Uncharacterised_IM_CreD"/>
</dbReference>